<evidence type="ECO:0000313" key="3">
    <source>
        <dbReference type="Proteomes" id="UP000736672"/>
    </source>
</evidence>
<reference evidence="2" key="1">
    <citation type="journal article" date="2021" name="Nat. Commun.">
        <title>Genetic determinants of endophytism in the Arabidopsis root mycobiome.</title>
        <authorList>
            <person name="Mesny F."/>
            <person name="Miyauchi S."/>
            <person name="Thiergart T."/>
            <person name="Pickel B."/>
            <person name="Atanasova L."/>
            <person name="Karlsson M."/>
            <person name="Huettel B."/>
            <person name="Barry K.W."/>
            <person name="Haridas S."/>
            <person name="Chen C."/>
            <person name="Bauer D."/>
            <person name="Andreopoulos W."/>
            <person name="Pangilinan J."/>
            <person name="LaButti K."/>
            <person name="Riley R."/>
            <person name="Lipzen A."/>
            <person name="Clum A."/>
            <person name="Drula E."/>
            <person name="Henrissat B."/>
            <person name="Kohler A."/>
            <person name="Grigoriev I.V."/>
            <person name="Martin F.M."/>
            <person name="Hacquard S."/>
        </authorList>
    </citation>
    <scope>NUCLEOTIDE SEQUENCE</scope>
    <source>
        <strain evidence="2">FSSC 5 MPI-SDFR-AT-0091</strain>
    </source>
</reference>
<evidence type="ECO:0000313" key="2">
    <source>
        <dbReference type="EMBL" id="KAH7272458.1"/>
    </source>
</evidence>
<gene>
    <name evidence="2" type="ORF">B0J15DRAFT_178004</name>
</gene>
<dbReference type="Proteomes" id="UP000736672">
    <property type="component" value="Unassembled WGS sequence"/>
</dbReference>
<name>A0A9P9L1G4_FUSSL</name>
<sequence length="247" mass="27427">MNGWNGWDGRLLRHLYRALCHCKQPTVRHGSWQRYKQRDGMEPSGGLLCPAQWCHRYRKIPVHSCGRLSRVQRDWKGGTVSPGDWGRSWKKQGNTVRAVKSGALGSPTVSLSICRNAALGEKKKNVQDQDTRPVAFQIFHASWSHAGVIIILSQHQMASKPPLPLPRPASTPAPAGVPCLDRCAGARAVRRREPKCESGPHLESSIWRRAGLQAGEMTGTHRPRRPNVAVGKLPLPPGDPFLGRRMD</sequence>
<evidence type="ECO:0000256" key="1">
    <source>
        <dbReference type="SAM" id="MobiDB-lite"/>
    </source>
</evidence>
<dbReference type="AlphaFoldDB" id="A0A9P9L1G4"/>
<keyword evidence="3" id="KW-1185">Reference proteome</keyword>
<dbReference type="EMBL" id="JAGTJS010000003">
    <property type="protein sequence ID" value="KAH7272458.1"/>
    <property type="molecule type" value="Genomic_DNA"/>
</dbReference>
<feature type="region of interest" description="Disordered" evidence="1">
    <location>
        <begin position="216"/>
        <end position="247"/>
    </location>
</feature>
<comment type="caution">
    <text evidence="2">The sequence shown here is derived from an EMBL/GenBank/DDBJ whole genome shotgun (WGS) entry which is preliminary data.</text>
</comment>
<accession>A0A9P9L1G4</accession>
<protein>
    <submittedName>
        <fullName evidence="2">Uncharacterized protein</fullName>
    </submittedName>
</protein>
<proteinExistence type="predicted"/>
<organism evidence="2 3">
    <name type="scientific">Fusarium solani</name>
    <name type="common">Filamentous fungus</name>
    <dbReference type="NCBI Taxonomy" id="169388"/>
    <lineage>
        <taxon>Eukaryota</taxon>
        <taxon>Fungi</taxon>
        <taxon>Dikarya</taxon>
        <taxon>Ascomycota</taxon>
        <taxon>Pezizomycotina</taxon>
        <taxon>Sordariomycetes</taxon>
        <taxon>Hypocreomycetidae</taxon>
        <taxon>Hypocreales</taxon>
        <taxon>Nectriaceae</taxon>
        <taxon>Fusarium</taxon>
        <taxon>Fusarium solani species complex</taxon>
    </lineage>
</organism>